<keyword evidence="3" id="KW-1185">Reference proteome</keyword>
<proteinExistence type="predicted"/>
<sequence>MTPLRGSPSALPPRMENRNARLEQPPIASVYSKSSRPRSAQRMRSPPGYELMAPLGGSVAGITGASQTLGPPSSVGGSSSRYAAIPPAMTGPQSGQISSSMIVERTSDSTNPSGSHPRGVNSTVYDYAALQASLPADDGYIAAFASTNGANEVPHDPAVNVPVAGPSNIATNAAAPNSADIDMGPTDNEIDSGPPESSSAHAYSGPTSFDGNTHQFVGASNHQSSNPSNPSRNPPSRSESTFYSPGDGNTLPRGLMPPEIRSNPPGDVENELRTLFTSRFDALQSALQHSVLSHQTQFNGIRQEMLSLRSSSHTQQAPRRRVREKEPEIHDPRDDHPIRPTFLKYIHRHFFKLLKITNTRELRLIQPLSEMEMLAYERRQPGCIQITPENWRYDLSRRRDDPFNLDAQYVFSQSFLRALQDHEYIYPNSIPETFWDRNYIYDTFHEQLKYLHAKYHELADRTGNKTHRRQKKNARAQRKQELFKLRSEVIKSSPSLRCHLRLFRQMGVHGVSSDESEVDAEGHVRYIRVEPSWRPRPIVHLQRRLDRVAQQTVRVAKEGTRRRAGAKPRIRLDRGRFNETARAPPGMPRNCYAETWKQSLRSNEKVDLDMADYDYDFENGQSEDDEGEFGSEWMGAEEREAEERSPDNRNGFPGGF</sequence>
<dbReference type="OrthoDB" id="3224221at2759"/>
<feature type="region of interest" description="Disordered" evidence="1">
    <location>
        <begin position="1"/>
        <end position="121"/>
    </location>
</feature>
<comment type="caution">
    <text evidence="2">The sequence shown here is derived from an EMBL/GenBank/DDBJ whole genome shotgun (WGS) entry which is preliminary data.</text>
</comment>
<protein>
    <submittedName>
        <fullName evidence="2">Uncharacterized protein</fullName>
    </submittedName>
</protein>
<dbReference type="AlphaFoldDB" id="A0A9W8MXX1"/>
<feature type="compositionally biased region" description="Polar residues" evidence="1">
    <location>
        <begin position="195"/>
        <end position="215"/>
    </location>
</feature>
<organism evidence="2 3">
    <name type="scientific">Agrocybe chaxingu</name>
    <dbReference type="NCBI Taxonomy" id="84603"/>
    <lineage>
        <taxon>Eukaryota</taxon>
        <taxon>Fungi</taxon>
        <taxon>Dikarya</taxon>
        <taxon>Basidiomycota</taxon>
        <taxon>Agaricomycotina</taxon>
        <taxon>Agaricomycetes</taxon>
        <taxon>Agaricomycetidae</taxon>
        <taxon>Agaricales</taxon>
        <taxon>Agaricineae</taxon>
        <taxon>Strophariaceae</taxon>
        <taxon>Agrocybe</taxon>
    </lineage>
</organism>
<feature type="region of interest" description="Disordered" evidence="1">
    <location>
        <begin position="308"/>
        <end position="336"/>
    </location>
</feature>
<feature type="compositionally biased region" description="Low complexity" evidence="1">
    <location>
        <begin position="220"/>
        <end position="240"/>
    </location>
</feature>
<reference evidence="2" key="1">
    <citation type="submission" date="2022-07" db="EMBL/GenBank/DDBJ databases">
        <title>Genome Sequence of Agrocybe chaxingu.</title>
        <authorList>
            <person name="Buettner E."/>
        </authorList>
    </citation>
    <scope>NUCLEOTIDE SEQUENCE</scope>
    <source>
        <strain evidence="2">MP-N11</strain>
    </source>
</reference>
<feature type="region of interest" description="Disordered" evidence="1">
    <location>
        <begin position="616"/>
        <end position="656"/>
    </location>
</feature>
<feature type="compositionally biased region" description="Basic and acidic residues" evidence="1">
    <location>
        <begin position="636"/>
        <end position="647"/>
    </location>
</feature>
<evidence type="ECO:0000256" key="1">
    <source>
        <dbReference type="SAM" id="MobiDB-lite"/>
    </source>
</evidence>
<dbReference type="EMBL" id="JANKHO010000335">
    <property type="protein sequence ID" value="KAJ3511305.1"/>
    <property type="molecule type" value="Genomic_DNA"/>
</dbReference>
<evidence type="ECO:0000313" key="2">
    <source>
        <dbReference type="EMBL" id="KAJ3511305.1"/>
    </source>
</evidence>
<feature type="compositionally biased region" description="Polar residues" evidence="1">
    <location>
        <begin position="108"/>
        <end position="121"/>
    </location>
</feature>
<feature type="compositionally biased region" description="Polar residues" evidence="1">
    <location>
        <begin position="308"/>
        <end position="317"/>
    </location>
</feature>
<gene>
    <name evidence="2" type="ORF">NLJ89_g4176</name>
</gene>
<feature type="compositionally biased region" description="Low complexity" evidence="1">
    <location>
        <begin position="70"/>
        <end position="80"/>
    </location>
</feature>
<feature type="region of interest" description="Disordered" evidence="1">
    <location>
        <begin position="170"/>
        <end position="269"/>
    </location>
</feature>
<feature type="compositionally biased region" description="Basic and acidic residues" evidence="1">
    <location>
        <begin position="323"/>
        <end position="336"/>
    </location>
</feature>
<evidence type="ECO:0000313" key="3">
    <source>
        <dbReference type="Proteomes" id="UP001148786"/>
    </source>
</evidence>
<feature type="compositionally biased region" description="Acidic residues" evidence="1">
    <location>
        <begin position="616"/>
        <end position="629"/>
    </location>
</feature>
<dbReference type="Proteomes" id="UP001148786">
    <property type="component" value="Unassembled WGS sequence"/>
</dbReference>
<accession>A0A9W8MXX1</accession>
<name>A0A9W8MXX1_9AGAR</name>
<feature type="compositionally biased region" description="Polar residues" evidence="1">
    <location>
        <begin position="91"/>
        <end position="101"/>
    </location>
</feature>